<keyword evidence="8 9" id="KW-0949">S-adenosyl-L-methionine</keyword>
<dbReference type="SUPFAM" id="SSF53335">
    <property type="entry name" value="S-adenosyl-L-methionine-dependent methyltransferases"/>
    <property type="match status" value="1"/>
</dbReference>
<feature type="binding site" evidence="9">
    <location>
        <position position="65"/>
    </location>
    <ligand>
        <name>S-adenosyl-L-methionine</name>
        <dbReference type="ChEBI" id="CHEBI:59789"/>
    </ligand>
</feature>
<evidence type="ECO:0000256" key="3">
    <source>
        <dbReference type="ARBA" id="ARBA00008145"/>
    </source>
</evidence>
<organism evidence="10 11">
    <name type="scientific">Pseudidiomarina taiwanensis</name>
    <dbReference type="NCBI Taxonomy" id="337250"/>
    <lineage>
        <taxon>Bacteria</taxon>
        <taxon>Pseudomonadati</taxon>
        <taxon>Pseudomonadota</taxon>
        <taxon>Gammaproteobacteria</taxon>
        <taxon>Alteromonadales</taxon>
        <taxon>Idiomarinaceae</taxon>
        <taxon>Pseudidiomarina</taxon>
    </lineage>
</organism>
<dbReference type="PROSITE" id="PS51585">
    <property type="entry name" value="SAM_MT_TPMT"/>
    <property type="match status" value="1"/>
</dbReference>
<evidence type="ECO:0000256" key="4">
    <source>
        <dbReference type="ARBA" id="ARBA00011905"/>
    </source>
</evidence>
<evidence type="ECO:0000256" key="1">
    <source>
        <dbReference type="ARBA" id="ARBA00000903"/>
    </source>
</evidence>
<reference evidence="10 11" key="1">
    <citation type="journal article" date="2011" name="Front. Microbiol.">
        <title>Genomic signatures of strain selection and enhancement in Bacillus atrophaeus var. globigii, a historical biowarfare simulant.</title>
        <authorList>
            <person name="Gibbons H.S."/>
            <person name="Broomall S.M."/>
            <person name="McNew L.A."/>
            <person name="Daligault H."/>
            <person name="Chapman C."/>
            <person name="Bruce D."/>
            <person name="Karavis M."/>
            <person name="Krepps M."/>
            <person name="McGregor P.A."/>
            <person name="Hong C."/>
            <person name="Park K.H."/>
            <person name="Akmal A."/>
            <person name="Feldman A."/>
            <person name="Lin J.S."/>
            <person name="Chang W.E."/>
            <person name="Higgs B.W."/>
            <person name="Demirev P."/>
            <person name="Lindquist J."/>
            <person name="Liem A."/>
            <person name="Fochler E."/>
            <person name="Read T.D."/>
            <person name="Tapia R."/>
            <person name="Johnson S."/>
            <person name="Bishop-Lilly K.A."/>
            <person name="Detter C."/>
            <person name="Han C."/>
            <person name="Sozhamannan S."/>
            <person name="Rosenzweig C.N."/>
            <person name="Skowronski E.W."/>
        </authorList>
    </citation>
    <scope>NUCLEOTIDE SEQUENCE [LARGE SCALE GENOMIC DNA]</scope>
    <source>
        <strain evidence="10 11">PIT1</strain>
    </source>
</reference>
<name>A0A432ZFB2_9GAMM</name>
<dbReference type="Gene3D" id="3.40.50.150">
    <property type="entry name" value="Vaccinia Virus protein VP39"/>
    <property type="match status" value="1"/>
</dbReference>
<dbReference type="InterPro" id="IPR025835">
    <property type="entry name" value="Thiopurine_S-MeTrfase"/>
</dbReference>
<feature type="binding site" evidence="9">
    <location>
        <position position="44"/>
    </location>
    <ligand>
        <name>S-adenosyl-L-methionine</name>
        <dbReference type="ChEBI" id="CHEBI:59789"/>
    </ligand>
</feature>
<evidence type="ECO:0000256" key="5">
    <source>
        <dbReference type="ARBA" id="ARBA00022490"/>
    </source>
</evidence>
<dbReference type="FunFam" id="3.40.50.150:FF:000101">
    <property type="entry name" value="Thiopurine S-methyltransferase"/>
    <property type="match status" value="1"/>
</dbReference>
<dbReference type="HAMAP" id="MF_00812">
    <property type="entry name" value="Thiopur_methtran"/>
    <property type="match status" value="1"/>
</dbReference>
<accession>A0A432ZFB2</accession>
<feature type="binding site" evidence="9">
    <location>
        <position position="10"/>
    </location>
    <ligand>
        <name>S-adenosyl-L-methionine</name>
        <dbReference type="ChEBI" id="CHEBI:59789"/>
    </ligand>
</feature>
<evidence type="ECO:0000256" key="6">
    <source>
        <dbReference type="ARBA" id="ARBA00022603"/>
    </source>
</evidence>
<proteinExistence type="inferred from homology"/>
<dbReference type="EMBL" id="PIQG01000003">
    <property type="protein sequence ID" value="RUO76648.1"/>
    <property type="molecule type" value="Genomic_DNA"/>
</dbReference>
<comment type="catalytic activity">
    <reaction evidence="1 9">
        <text>S-adenosyl-L-methionine + a thiopurine = S-adenosyl-L-homocysteine + a thiopurine S-methylether.</text>
        <dbReference type="EC" id="2.1.1.67"/>
    </reaction>
</comment>
<evidence type="ECO:0000313" key="10">
    <source>
        <dbReference type="EMBL" id="RUO76648.1"/>
    </source>
</evidence>
<evidence type="ECO:0000256" key="9">
    <source>
        <dbReference type="HAMAP-Rule" id="MF_00812"/>
    </source>
</evidence>
<dbReference type="Proteomes" id="UP000288279">
    <property type="component" value="Unassembled WGS sequence"/>
</dbReference>
<dbReference type="Pfam" id="PF05724">
    <property type="entry name" value="TPMT"/>
    <property type="match status" value="1"/>
</dbReference>
<gene>
    <name evidence="9" type="primary">tpm</name>
    <name evidence="10" type="ORF">CWI83_06880</name>
</gene>
<comment type="subcellular location">
    <subcellularLocation>
        <location evidence="2 9">Cytoplasm</location>
    </subcellularLocation>
</comment>
<dbReference type="InterPro" id="IPR029063">
    <property type="entry name" value="SAM-dependent_MTases_sf"/>
</dbReference>
<dbReference type="GO" id="GO:0032259">
    <property type="term" value="P:methylation"/>
    <property type="evidence" value="ECO:0007669"/>
    <property type="project" value="UniProtKB-KW"/>
</dbReference>
<evidence type="ECO:0000256" key="8">
    <source>
        <dbReference type="ARBA" id="ARBA00022691"/>
    </source>
</evidence>
<protein>
    <recommendedName>
        <fullName evidence="4 9">Thiopurine S-methyltransferase</fullName>
        <ecNumber evidence="4 9">2.1.1.67</ecNumber>
    </recommendedName>
    <alternativeName>
        <fullName evidence="9">Thiopurine methyltransferase</fullName>
    </alternativeName>
</protein>
<dbReference type="PANTHER" id="PTHR10259">
    <property type="entry name" value="THIOPURINE S-METHYLTRANSFERASE"/>
    <property type="match status" value="1"/>
</dbReference>
<evidence type="ECO:0000256" key="2">
    <source>
        <dbReference type="ARBA" id="ARBA00004496"/>
    </source>
</evidence>
<dbReference type="InterPro" id="IPR008854">
    <property type="entry name" value="TPMT"/>
</dbReference>
<comment type="caution">
    <text evidence="10">The sequence shown here is derived from an EMBL/GenBank/DDBJ whole genome shotgun (WGS) entry which is preliminary data.</text>
</comment>
<dbReference type="EC" id="2.1.1.67" evidence="4 9"/>
<evidence type="ECO:0000256" key="7">
    <source>
        <dbReference type="ARBA" id="ARBA00022679"/>
    </source>
</evidence>
<keyword evidence="7 9" id="KW-0808">Transferase</keyword>
<dbReference type="PIRSF" id="PIRSF023956">
    <property type="entry name" value="Thiopurine_S-methyltransferase"/>
    <property type="match status" value="1"/>
</dbReference>
<dbReference type="GO" id="GO:0005737">
    <property type="term" value="C:cytoplasm"/>
    <property type="evidence" value="ECO:0007669"/>
    <property type="project" value="UniProtKB-SubCell"/>
</dbReference>
<dbReference type="PANTHER" id="PTHR10259:SF11">
    <property type="entry name" value="THIOPURINE S-METHYLTRANSFERASE"/>
    <property type="match status" value="1"/>
</dbReference>
<dbReference type="OrthoDB" id="9778208at2"/>
<comment type="similarity">
    <text evidence="3 9">Belongs to the class I-like SAM-binding methyltransferase superfamily. TPMT family.</text>
</comment>
<dbReference type="RefSeq" id="WP_126827485.1">
    <property type="nucleotide sequence ID" value="NZ_PIQG01000003.1"/>
</dbReference>
<keyword evidence="11" id="KW-1185">Reference proteome</keyword>
<keyword evidence="5 9" id="KW-0963">Cytoplasm</keyword>
<dbReference type="GO" id="GO:0008119">
    <property type="term" value="F:thiopurine S-methyltransferase activity"/>
    <property type="evidence" value="ECO:0007669"/>
    <property type="project" value="UniProtKB-UniRule"/>
</dbReference>
<evidence type="ECO:0000313" key="11">
    <source>
        <dbReference type="Proteomes" id="UP000288279"/>
    </source>
</evidence>
<keyword evidence="6 9" id="KW-0489">Methyltransferase</keyword>
<feature type="binding site" evidence="9">
    <location>
        <position position="122"/>
    </location>
    <ligand>
        <name>S-adenosyl-L-methionine</name>
        <dbReference type="ChEBI" id="CHEBI:59789"/>
    </ligand>
</feature>
<dbReference type="AlphaFoldDB" id="A0A432ZFB2"/>
<sequence>MQAEFWHNRWRNMEIGWHRSRVHDQLEQWGKTALPEKGTILVPLCGKSLDLIWLLEHGYHVVGVELNRAAVELFFAEHDVTPTIAQSGQFTIFQAPQIEIWVGDFFALEPAMLPHFDGWYDRAAMVALPGEADDSDMRSRYQQQLMRLLPVGAKGLLITIEYEPGFRQGPPFSIEKDEVLSRWQGAGEVTDLGPTTRQCEHPYAVVRY</sequence>